<keyword evidence="2" id="KW-1185">Reference proteome</keyword>
<evidence type="ECO:0000313" key="2">
    <source>
        <dbReference type="Proteomes" id="UP000234331"/>
    </source>
</evidence>
<dbReference type="AlphaFoldDB" id="A0A2I2KUU6"/>
<name>A0A2I2KUU6_9ACTN</name>
<sequence length="42" mass="4567">MAAVEVTDADLHTALAMTWLDRGSEDPRLTGFQSALRQHLAA</sequence>
<organism evidence="1 2">
    <name type="scientific">Frankia canadensis</name>
    <dbReference type="NCBI Taxonomy" id="1836972"/>
    <lineage>
        <taxon>Bacteria</taxon>
        <taxon>Bacillati</taxon>
        <taxon>Actinomycetota</taxon>
        <taxon>Actinomycetes</taxon>
        <taxon>Frankiales</taxon>
        <taxon>Frankiaceae</taxon>
        <taxon>Frankia</taxon>
    </lineage>
</organism>
<reference evidence="1 2" key="1">
    <citation type="submission" date="2017-06" db="EMBL/GenBank/DDBJ databases">
        <authorList>
            <person name="Kim H.J."/>
            <person name="Triplett B.A."/>
        </authorList>
    </citation>
    <scope>NUCLEOTIDE SEQUENCE [LARGE SCALE GENOMIC DNA]</scope>
    <source>
        <strain evidence="1">FRACA_ARgP5</strain>
    </source>
</reference>
<proteinExistence type="predicted"/>
<dbReference type="RefSeq" id="WP_279354667.1">
    <property type="nucleotide sequence ID" value="NZ_FZMO01000257.1"/>
</dbReference>
<dbReference type="Proteomes" id="UP000234331">
    <property type="component" value="Unassembled WGS sequence"/>
</dbReference>
<dbReference type="EMBL" id="FZMO01000257">
    <property type="protein sequence ID" value="SNQ49436.1"/>
    <property type="molecule type" value="Genomic_DNA"/>
</dbReference>
<evidence type="ECO:0000313" key="1">
    <source>
        <dbReference type="EMBL" id="SNQ49436.1"/>
    </source>
</evidence>
<gene>
    <name evidence="1" type="ORF">FRACA_330039</name>
</gene>
<accession>A0A2I2KUU6</accession>
<protein>
    <submittedName>
        <fullName evidence="1">Uncharacterized protein</fullName>
    </submittedName>
</protein>